<dbReference type="EMBL" id="QFQS01000002">
    <property type="protein sequence ID" value="PZQ97717.1"/>
    <property type="molecule type" value="Genomic_DNA"/>
</dbReference>
<evidence type="ECO:0000313" key="2">
    <source>
        <dbReference type="EMBL" id="PZQ97717.1"/>
    </source>
</evidence>
<feature type="domain" description="Tetrapyrrole biosynthesis uroporphyrinogen III synthase" evidence="1">
    <location>
        <begin position="43"/>
        <end position="232"/>
    </location>
</feature>
<dbReference type="Gene3D" id="3.40.50.10090">
    <property type="match status" value="1"/>
</dbReference>
<reference evidence="2 3" key="1">
    <citation type="submission" date="2017-08" db="EMBL/GenBank/DDBJ databases">
        <title>Infants hospitalized years apart are colonized by the same room-sourced microbial strains.</title>
        <authorList>
            <person name="Brooks B."/>
            <person name="Olm M.R."/>
            <person name="Firek B.A."/>
            <person name="Baker R."/>
            <person name="Thomas B.C."/>
            <person name="Morowitz M.J."/>
            <person name="Banfield J.F."/>
        </authorList>
    </citation>
    <scope>NUCLEOTIDE SEQUENCE [LARGE SCALE GENOMIC DNA]</scope>
    <source>
        <strain evidence="2">S2_003_000_R2_11</strain>
    </source>
</reference>
<gene>
    <name evidence="2" type="ORF">DI533_11135</name>
</gene>
<dbReference type="GO" id="GO:0033014">
    <property type="term" value="P:tetrapyrrole biosynthetic process"/>
    <property type="evidence" value="ECO:0007669"/>
    <property type="project" value="InterPro"/>
</dbReference>
<evidence type="ECO:0000313" key="3">
    <source>
        <dbReference type="Proteomes" id="UP000248975"/>
    </source>
</evidence>
<accession>A0A2W5TPN3</accession>
<dbReference type="SUPFAM" id="SSF69618">
    <property type="entry name" value="HemD-like"/>
    <property type="match status" value="1"/>
</dbReference>
<dbReference type="GO" id="GO:0004852">
    <property type="term" value="F:uroporphyrinogen-III synthase activity"/>
    <property type="evidence" value="ECO:0007669"/>
    <property type="project" value="InterPro"/>
</dbReference>
<organism evidence="2 3">
    <name type="scientific">Cereibacter sphaeroides</name>
    <name type="common">Rhodobacter sphaeroides</name>
    <dbReference type="NCBI Taxonomy" id="1063"/>
    <lineage>
        <taxon>Bacteria</taxon>
        <taxon>Pseudomonadati</taxon>
        <taxon>Pseudomonadota</taxon>
        <taxon>Alphaproteobacteria</taxon>
        <taxon>Rhodobacterales</taxon>
        <taxon>Paracoccaceae</taxon>
        <taxon>Cereibacter</taxon>
    </lineage>
</organism>
<name>A0A2W5TPN3_CERSP</name>
<dbReference type="Proteomes" id="UP000248975">
    <property type="component" value="Unassembled WGS sequence"/>
</dbReference>
<dbReference type="Pfam" id="PF02602">
    <property type="entry name" value="HEM4"/>
    <property type="match status" value="1"/>
</dbReference>
<comment type="caution">
    <text evidence="2">The sequence shown here is derived from an EMBL/GenBank/DDBJ whole genome shotgun (WGS) entry which is preliminary data.</text>
</comment>
<sequence>MPAQSHGSALPPFLLTRPAAQNVRFAARLRGRFGEAIRIVQSPLFEPRFLAPEIPDQDFRGVVFTSETGVEAFERLGIPAKGRAWCVGDRTAEAARRLGFDAISAGGSATELAQVLARLNGPLLYPRARHTAVDLGAALKDTETRICETIVYEQFPLPINEEANRLLVTSATLVAPLFSPRSASQFAQSDAVLDRRAQLFAPVMSGAVAKALEPAHPERVVVASRPDVVSMLAAIADLVATPGQP</sequence>
<protein>
    <submittedName>
        <fullName evidence="2">Uroporphyrinogen-III synthase</fullName>
    </submittedName>
</protein>
<dbReference type="CDD" id="cd06578">
    <property type="entry name" value="HemD"/>
    <property type="match status" value="1"/>
</dbReference>
<dbReference type="AlphaFoldDB" id="A0A2W5TPN3"/>
<proteinExistence type="predicted"/>
<dbReference type="InterPro" id="IPR036108">
    <property type="entry name" value="4pyrrol_syn_uPrphyn_synt_sf"/>
</dbReference>
<dbReference type="InterPro" id="IPR003754">
    <property type="entry name" value="4pyrrol_synth_uPrphyn_synth"/>
</dbReference>
<evidence type="ECO:0000259" key="1">
    <source>
        <dbReference type="Pfam" id="PF02602"/>
    </source>
</evidence>